<reference evidence="2 3" key="1">
    <citation type="submission" date="2014-04" db="EMBL/GenBank/DDBJ databases">
        <authorList>
            <consortium name="DOE Joint Genome Institute"/>
            <person name="Kuo A."/>
            <person name="Kohler A."/>
            <person name="Costa M.D."/>
            <person name="Nagy L.G."/>
            <person name="Floudas D."/>
            <person name="Copeland A."/>
            <person name="Barry K.W."/>
            <person name="Cichocki N."/>
            <person name="Veneault-Fourrey C."/>
            <person name="LaButti K."/>
            <person name="Lindquist E.A."/>
            <person name="Lipzen A."/>
            <person name="Lundell T."/>
            <person name="Morin E."/>
            <person name="Murat C."/>
            <person name="Sun H."/>
            <person name="Tunlid A."/>
            <person name="Henrissat B."/>
            <person name="Grigoriev I.V."/>
            <person name="Hibbett D.S."/>
            <person name="Martin F."/>
            <person name="Nordberg H.P."/>
            <person name="Cantor M.N."/>
            <person name="Hua S.X."/>
        </authorList>
    </citation>
    <scope>NUCLEOTIDE SEQUENCE [LARGE SCALE GENOMIC DNA]</scope>
    <source>
        <strain evidence="2 3">Marx 270</strain>
    </source>
</reference>
<keyword evidence="3" id="KW-1185">Reference proteome</keyword>
<dbReference type="HOGENOM" id="CLU_048923_2_0_1"/>
<dbReference type="EMBL" id="KN831979">
    <property type="protein sequence ID" value="KIO02893.1"/>
    <property type="molecule type" value="Genomic_DNA"/>
</dbReference>
<gene>
    <name evidence="2" type="ORF">M404DRAFT_27501</name>
</gene>
<feature type="compositionally biased region" description="Acidic residues" evidence="1">
    <location>
        <begin position="112"/>
        <end position="121"/>
    </location>
</feature>
<protein>
    <submittedName>
        <fullName evidence="2">Uncharacterized protein</fullName>
    </submittedName>
</protein>
<evidence type="ECO:0000313" key="3">
    <source>
        <dbReference type="Proteomes" id="UP000054217"/>
    </source>
</evidence>
<feature type="compositionally biased region" description="Basic and acidic residues" evidence="1">
    <location>
        <begin position="102"/>
        <end position="111"/>
    </location>
</feature>
<dbReference type="InParanoid" id="A0A0C3J1G3"/>
<dbReference type="Proteomes" id="UP000054217">
    <property type="component" value="Unassembled WGS sequence"/>
</dbReference>
<sequence>MPEARPSKKKQARSKSVEVLDINKPEAIGSRARKASAVYLGLEEKLEQLINTVGMIANNLAGLFELQEAAALLDKSYGFGMVVLPLDLGSSELNSDELHEEAEWLKAHGEDEEKESEGEDESMAKAK</sequence>
<proteinExistence type="predicted"/>
<evidence type="ECO:0000313" key="2">
    <source>
        <dbReference type="EMBL" id="KIO02893.1"/>
    </source>
</evidence>
<name>A0A0C3J1G3_PISTI</name>
<evidence type="ECO:0000256" key="1">
    <source>
        <dbReference type="SAM" id="MobiDB-lite"/>
    </source>
</evidence>
<feature type="region of interest" description="Disordered" evidence="1">
    <location>
        <begin position="102"/>
        <end position="127"/>
    </location>
</feature>
<reference evidence="3" key="2">
    <citation type="submission" date="2015-01" db="EMBL/GenBank/DDBJ databases">
        <title>Evolutionary Origins and Diversification of the Mycorrhizal Mutualists.</title>
        <authorList>
            <consortium name="DOE Joint Genome Institute"/>
            <consortium name="Mycorrhizal Genomics Consortium"/>
            <person name="Kohler A."/>
            <person name="Kuo A."/>
            <person name="Nagy L.G."/>
            <person name="Floudas D."/>
            <person name="Copeland A."/>
            <person name="Barry K.W."/>
            <person name="Cichocki N."/>
            <person name="Veneault-Fourrey C."/>
            <person name="LaButti K."/>
            <person name="Lindquist E.A."/>
            <person name="Lipzen A."/>
            <person name="Lundell T."/>
            <person name="Morin E."/>
            <person name="Murat C."/>
            <person name="Riley R."/>
            <person name="Ohm R."/>
            <person name="Sun H."/>
            <person name="Tunlid A."/>
            <person name="Henrissat B."/>
            <person name="Grigoriev I.V."/>
            <person name="Hibbett D.S."/>
            <person name="Martin F."/>
        </authorList>
    </citation>
    <scope>NUCLEOTIDE SEQUENCE [LARGE SCALE GENOMIC DNA]</scope>
    <source>
        <strain evidence="3">Marx 270</strain>
    </source>
</reference>
<organism evidence="2 3">
    <name type="scientific">Pisolithus tinctorius Marx 270</name>
    <dbReference type="NCBI Taxonomy" id="870435"/>
    <lineage>
        <taxon>Eukaryota</taxon>
        <taxon>Fungi</taxon>
        <taxon>Dikarya</taxon>
        <taxon>Basidiomycota</taxon>
        <taxon>Agaricomycotina</taxon>
        <taxon>Agaricomycetes</taxon>
        <taxon>Agaricomycetidae</taxon>
        <taxon>Boletales</taxon>
        <taxon>Sclerodermatineae</taxon>
        <taxon>Pisolithaceae</taxon>
        <taxon>Pisolithus</taxon>
    </lineage>
</organism>
<dbReference type="AlphaFoldDB" id="A0A0C3J1G3"/>
<accession>A0A0C3J1G3</accession>